<evidence type="ECO:0000256" key="1">
    <source>
        <dbReference type="SAM" id="MobiDB-lite"/>
    </source>
</evidence>
<organism evidence="3 4">
    <name type="scientific">Actinomadura rubteroloni</name>
    <dbReference type="NCBI Taxonomy" id="1926885"/>
    <lineage>
        <taxon>Bacteria</taxon>
        <taxon>Bacillati</taxon>
        <taxon>Actinomycetota</taxon>
        <taxon>Actinomycetes</taxon>
        <taxon>Streptosporangiales</taxon>
        <taxon>Thermomonosporaceae</taxon>
        <taxon>Actinomadura</taxon>
    </lineage>
</organism>
<evidence type="ECO:0000313" key="4">
    <source>
        <dbReference type="Proteomes" id="UP000242367"/>
    </source>
</evidence>
<protein>
    <submittedName>
        <fullName evidence="3">Helix-turn-helix domain protein</fullName>
    </submittedName>
</protein>
<keyword evidence="4" id="KW-1185">Reference proteome</keyword>
<dbReference type="InterPro" id="IPR001387">
    <property type="entry name" value="Cro/C1-type_HTH"/>
</dbReference>
<evidence type="ECO:0000313" key="3">
    <source>
        <dbReference type="EMBL" id="POM22786.1"/>
    </source>
</evidence>
<proteinExistence type="predicted"/>
<dbReference type="Pfam" id="PF17765">
    <property type="entry name" value="MLTR_LBD"/>
    <property type="match status" value="1"/>
</dbReference>
<dbReference type="PROSITE" id="PS50943">
    <property type="entry name" value="HTH_CROC1"/>
    <property type="match status" value="1"/>
</dbReference>
<dbReference type="PANTHER" id="PTHR35010">
    <property type="entry name" value="BLL4672 PROTEIN-RELATED"/>
    <property type="match status" value="1"/>
</dbReference>
<dbReference type="InterPro" id="IPR041413">
    <property type="entry name" value="MLTR_LBD"/>
</dbReference>
<dbReference type="Pfam" id="PF13560">
    <property type="entry name" value="HTH_31"/>
    <property type="match status" value="1"/>
</dbReference>
<dbReference type="EMBL" id="MTBP01000004">
    <property type="protein sequence ID" value="POM22786.1"/>
    <property type="molecule type" value="Genomic_DNA"/>
</dbReference>
<evidence type="ECO:0000259" key="2">
    <source>
        <dbReference type="PROSITE" id="PS50943"/>
    </source>
</evidence>
<dbReference type="PANTHER" id="PTHR35010:SF2">
    <property type="entry name" value="BLL4672 PROTEIN"/>
    <property type="match status" value="1"/>
</dbReference>
<feature type="domain" description="HTH cro/C1-type" evidence="2">
    <location>
        <begin position="30"/>
        <end position="81"/>
    </location>
</feature>
<accession>A0A2P4UCM7</accession>
<dbReference type="CDD" id="cd00093">
    <property type="entry name" value="HTH_XRE"/>
    <property type="match status" value="1"/>
</dbReference>
<comment type="caution">
    <text evidence="3">The sequence shown here is derived from an EMBL/GenBank/DDBJ whole genome shotgun (WGS) entry which is preliminary data.</text>
</comment>
<dbReference type="GO" id="GO:0003677">
    <property type="term" value="F:DNA binding"/>
    <property type="evidence" value="ECO:0007669"/>
    <property type="project" value="InterPro"/>
</dbReference>
<dbReference type="InterPro" id="IPR010982">
    <property type="entry name" value="Lambda_DNA-bd_dom_sf"/>
</dbReference>
<dbReference type="SMART" id="SM00530">
    <property type="entry name" value="HTH_XRE"/>
    <property type="match status" value="1"/>
</dbReference>
<dbReference type="Gene3D" id="1.10.260.40">
    <property type="entry name" value="lambda repressor-like DNA-binding domains"/>
    <property type="match status" value="1"/>
</dbReference>
<gene>
    <name evidence="3" type="ORF">BTM25_49910</name>
</gene>
<reference evidence="3 4" key="1">
    <citation type="journal article" date="2017" name="Chemistry">
        <title>Isolation, Biosynthesis and Chemical Modifications of Rubterolones A-F: Rare Tropolone Alkaloids from Actinomadura sp. 5-2.</title>
        <authorList>
            <person name="Guo H."/>
            <person name="Benndorf R."/>
            <person name="Leichnitz D."/>
            <person name="Klassen J.L."/>
            <person name="Vollmers J."/>
            <person name="Gorls H."/>
            <person name="Steinacker M."/>
            <person name="Weigel C."/>
            <person name="Dahse H.M."/>
            <person name="Kaster A.K."/>
            <person name="de Beer Z.W."/>
            <person name="Poulsen M."/>
            <person name="Beemelmanns C."/>
        </authorList>
    </citation>
    <scope>NUCLEOTIDE SEQUENCE [LARGE SCALE GENOMIC DNA]</scope>
    <source>
        <strain evidence="3 4">5-2</strain>
    </source>
</reference>
<sequence length="300" mass="33268">MPETDLGRFLTARRARLVPEDVGLVSHGRRRVAGLRREEVAVRAGVSADYYARLEQGRERAPSASVLDGVARALDLGPEAREHLFRLADVPISDREPLEDRVDDDLRQLLAEWPHLPAVIVNRRLDLLARNAIADALYSDFADTDNLARMTFLDPAGRTFFAAWDRAAEACVAHLRLALGYCPDDPLTLALTEELAAADDDFRWLWGRHDVHGKTHEAKQFRHSAVGDLTLTYRTFDVRGASGQQLIVYRAAPNSRDADAVRLLGMLAPTHQADGVEPRHWPPSQPPVPSNWSGGAPTIT</sequence>
<feature type="region of interest" description="Disordered" evidence="1">
    <location>
        <begin position="273"/>
        <end position="300"/>
    </location>
</feature>
<dbReference type="Proteomes" id="UP000242367">
    <property type="component" value="Unassembled WGS sequence"/>
</dbReference>
<dbReference type="Gene3D" id="3.30.450.180">
    <property type="match status" value="1"/>
</dbReference>
<name>A0A2P4UCM7_9ACTN</name>
<dbReference type="AlphaFoldDB" id="A0A2P4UCM7"/>
<dbReference type="SUPFAM" id="SSF47413">
    <property type="entry name" value="lambda repressor-like DNA-binding domains"/>
    <property type="match status" value="1"/>
</dbReference>
<dbReference type="RefSeq" id="WP_103565474.1">
    <property type="nucleotide sequence ID" value="NZ_MTBP01000004.1"/>
</dbReference>